<dbReference type="InterPro" id="IPR015943">
    <property type="entry name" value="WD40/YVTN_repeat-like_dom_sf"/>
</dbReference>
<feature type="modified residue" description="4-aspartylphosphate" evidence="9">
    <location>
        <position position="1229"/>
    </location>
</feature>
<dbReference type="PROSITE" id="PS50109">
    <property type="entry name" value="HIS_KIN"/>
    <property type="match status" value="1"/>
</dbReference>
<evidence type="ECO:0000256" key="9">
    <source>
        <dbReference type="PROSITE-ProRule" id="PRU00169"/>
    </source>
</evidence>
<evidence type="ECO:0000256" key="6">
    <source>
        <dbReference type="ARBA" id="ARBA00023015"/>
    </source>
</evidence>
<keyword evidence="13" id="KW-0732">Signal</keyword>
<dbReference type="OrthoDB" id="9809670at2"/>
<evidence type="ECO:0000256" key="4">
    <source>
        <dbReference type="ARBA" id="ARBA00022679"/>
    </source>
</evidence>
<feature type="domain" description="HTH araC/xylS-type" evidence="14">
    <location>
        <begin position="1331"/>
        <end position="1430"/>
    </location>
</feature>
<evidence type="ECO:0000313" key="17">
    <source>
        <dbReference type="EMBL" id="PEN08773.1"/>
    </source>
</evidence>
<dbReference type="SUPFAM" id="SSF46689">
    <property type="entry name" value="Homeodomain-like"/>
    <property type="match status" value="1"/>
</dbReference>
<dbReference type="SUPFAM" id="SSF50998">
    <property type="entry name" value="Quinoprotein alcohol dehydrogenase-like"/>
    <property type="match status" value="1"/>
</dbReference>
<evidence type="ECO:0000256" key="5">
    <source>
        <dbReference type="ARBA" id="ARBA00022777"/>
    </source>
</evidence>
<keyword evidence="12" id="KW-0812">Transmembrane</keyword>
<keyword evidence="7" id="KW-0238">DNA-binding</keyword>
<dbReference type="InterPro" id="IPR013783">
    <property type="entry name" value="Ig-like_fold"/>
</dbReference>
<dbReference type="InterPro" id="IPR018062">
    <property type="entry name" value="HTH_AraC-typ_CS"/>
</dbReference>
<keyword evidence="4" id="KW-0808">Transferase</keyword>
<dbReference type="SUPFAM" id="SSF63829">
    <property type="entry name" value="Calcium-dependent phosphotriesterase"/>
    <property type="match status" value="1"/>
</dbReference>
<dbReference type="PROSITE" id="PS00041">
    <property type="entry name" value="HTH_ARAC_FAMILY_1"/>
    <property type="match status" value="1"/>
</dbReference>
<comment type="caution">
    <text evidence="17">The sequence shown here is derived from an EMBL/GenBank/DDBJ whole genome shotgun (WGS) entry which is preliminary data.</text>
</comment>
<evidence type="ECO:0000256" key="8">
    <source>
        <dbReference type="ARBA" id="ARBA00023163"/>
    </source>
</evidence>
<keyword evidence="18" id="KW-1185">Reference proteome</keyword>
<dbReference type="GO" id="GO:0003700">
    <property type="term" value="F:DNA-binding transcription factor activity"/>
    <property type="evidence" value="ECO:0007669"/>
    <property type="project" value="InterPro"/>
</dbReference>
<reference evidence="17 18" key="1">
    <citation type="submission" date="2017-10" db="EMBL/GenBank/DDBJ databases">
        <title>Draft genome of Longimonas halophila.</title>
        <authorList>
            <person name="Goh K.M."/>
            <person name="Shamsir M.S."/>
            <person name="Lim S.W."/>
        </authorList>
    </citation>
    <scope>NUCLEOTIDE SEQUENCE [LARGE SCALE GENOMIC DNA]</scope>
    <source>
        <strain evidence="17 18">KCTC 42399</strain>
    </source>
</reference>
<dbReference type="GO" id="GO:0043565">
    <property type="term" value="F:sequence-specific DNA binding"/>
    <property type="evidence" value="ECO:0007669"/>
    <property type="project" value="InterPro"/>
</dbReference>
<dbReference type="PROSITE" id="PS50110">
    <property type="entry name" value="RESPONSE_REGULATORY"/>
    <property type="match status" value="1"/>
</dbReference>
<dbReference type="SMART" id="SM00342">
    <property type="entry name" value="HTH_ARAC"/>
    <property type="match status" value="1"/>
</dbReference>
<dbReference type="GO" id="GO:0000155">
    <property type="term" value="F:phosphorelay sensor kinase activity"/>
    <property type="evidence" value="ECO:0007669"/>
    <property type="project" value="InterPro"/>
</dbReference>
<dbReference type="FunFam" id="2.60.40.10:FF:000791">
    <property type="entry name" value="Two-component system sensor histidine kinase/response regulator"/>
    <property type="match status" value="1"/>
</dbReference>
<feature type="domain" description="Histidine kinase" evidence="15">
    <location>
        <begin position="898"/>
        <end position="1127"/>
    </location>
</feature>
<dbReference type="PANTHER" id="PTHR43547:SF2">
    <property type="entry name" value="HYBRID SIGNAL TRANSDUCTION HISTIDINE KINASE C"/>
    <property type="match status" value="1"/>
</dbReference>
<dbReference type="SMART" id="SM00387">
    <property type="entry name" value="HATPase_c"/>
    <property type="match status" value="1"/>
</dbReference>
<dbReference type="Pfam" id="PF07494">
    <property type="entry name" value="Reg_prop"/>
    <property type="match status" value="4"/>
</dbReference>
<evidence type="ECO:0000313" key="18">
    <source>
        <dbReference type="Proteomes" id="UP000221024"/>
    </source>
</evidence>
<organism evidence="17 18">
    <name type="scientific">Longimonas halophila</name>
    <dbReference type="NCBI Taxonomy" id="1469170"/>
    <lineage>
        <taxon>Bacteria</taxon>
        <taxon>Pseudomonadati</taxon>
        <taxon>Rhodothermota</taxon>
        <taxon>Rhodothermia</taxon>
        <taxon>Rhodothermales</taxon>
        <taxon>Salisaetaceae</taxon>
        <taxon>Longimonas</taxon>
    </lineage>
</organism>
<dbReference type="InterPro" id="IPR005467">
    <property type="entry name" value="His_kinase_dom"/>
</dbReference>
<evidence type="ECO:0000259" key="14">
    <source>
        <dbReference type="PROSITE" id="PS01124"/>
    </source>
</evidence>
<dbReference type="InterPro" id="IPR036890">
    <property type="entry name" value="HATPase_C_sf"/>
</dbReference>
<dbReference type="Gene3D" id="2.60.40.10">
    <property type="entry name" value="Immunoglobulins"/>
    <property type="match status" value="1"/>
</dbReference>
<proteinExistence type="predicted"/>
<dbReference type="PROSITE" id="PS01124">
    <property type="entry name" value="HTH_ARAC_FAMILY_2"/>
    <property type="match status" value="1"/>
</dbReference>
<dbReference type="InterPro" id="IPR009057">
    <property type="entry name" value="Homeodomain-like_sf"/>
</dbReference>
<dbReference type="SUPFAM" id="SSF55874">
    <property type="entry name" value="ATPase domain of HSP90 chaperone/DNA topoisomerase II/histidine kinase"/>
    <property type="match status" value="1"/>
</dbReference>
<evidence type="ECO:0000256" key="1">
    <source>
        <dbReference type="ARBA" id="ARBA00000085"/>
    </source>
</evidence>
<keyword evidence="3 9" id="KW-0597">Phosphoprotein</keyword>
<feature type="transmembrane region" description="Helical" evidence="12">
    <location>
        <begin position="832"/>
        <end position="852"/>
    </location>
</feature>
<dbReference type="InterPro" id="IPR011110">
    <property type="entry name" value="Reg_prop"/>
</dbReference>
<evidence type="ECO:0000256" key="12">
    <source>
        <dbReference type="SAM" id="Phobius"/>
    </source>
</evidence>
<dbReference type="Gene3D" id="3.30.565.10">
    <property type="entry name" value="Histidine kinase-like ATPase, C-terminal domain"/>
    <property type="match status" value="1"/>
</dbReference>
<evidence type="ECO:0000256" key="13">
    <source>
        <dbReference type="SAM" id="SignalP"/>
    </source>
</evidence>
<name>A0A2H3P083_9BACT</name>
<dbReference type="PRINTS" id="PR00344">
    <property type="entry name" value="BCTRLSENSOR"/>
</dbReference>
<dbReference type="Pfam" id="PF00512">
    <property type="entry name" value="HisKA"/>
    <property type="match status" value="1"/>
</dbReference>
<dbReference type="Gene3D" id="3.40.50.2300">
    <property type="match status" value="1"/>
</dbReference>
<dbReference type="SMART" id="SM00448">
    <property type="entry name" value="REC"/>
    <property type="match status" value="1"/>
</dbReference>
<accession>A0A2H3P083</accession>
<dbReference type="EC" id="2.7.13.3" evidence="2"/>
<feature type="compositionally biased region" description="Low complexity" evidence="11">
    <location>
        <begin position="1150"/>
        <end position="1159"/>
    </location>
</feature>
<dbReference type="Gene3D" id="1.10.287.130">
    <property type="match status" value="1"/>
</dbReference>
<keyword evidence="12" id="KW-1133">Transmembrane helix</keyword>
<dbReference type="FunFam" id="3.30.565.10:FF:000006">
    <property type="entry name" value="Sensor histidine kinase WalK"/>
    <property type="match status" value="1"/>
</dbReference>
<feature type="domain" description="Response regulatory" evidence="16">
    <location>
        <begin position="1171"/>
        <end position="1296"/>
    </location>
</feature>
<evidence type="ECO:0000256" key="2">
    <source>
        <dbReference type="ARBA" id="ARBA00012438"/>
    </source>
</evidence>
<keyword evidence="6" id="KW-0805">Transcription regulation</keyword>
<dbReference type="InterPro" id="IPR004358">
    <property type="entry name" value="Sig_transdc_His_kin-like_C"/>
</dbReference>
<evidence type="ECO:0000256" key="7">
    <source>
        <dbReference type="ARBA" id="ARBA00023125"/>
    </source>
</evidence>
<evidence type="ECO:0000256" key="11">
    <source>
        <dbReference type="SAM" id="MobiDB-lite"/>
    </source>
</evidence>
<dbReference type="InterPro" id="IPR036097">
    <property type="entry name" value="HisK_dim/P_sf"/>
</dbReference>
<dbReference type="InterPro" id="IPR001789">
    <property type="entry name" value="Sig_transdc_resp-reg_receiver"/>
</dbReference>
<sequence length="1433" mass="157949">MRFFRIVLYMMGLLLAGVTTVGAQAGYAQERSVVATAESPSIRFRRLTLADGLSQGHIHDILQDRRGFMWFATESGLNRYDGHDFKVYDPDPFGAASLSDGTVNSLHEDRDGFIWVATRFGGLNRLNPVTDAVTHFQHDPDTPHSLRSGSVNAVFEDSRGAIWVGMENGLSRMHPDRVGHFTHYEHDPSDTHSLSNNRIRSIREDAQGRLWVATANGLNRMDLDTPGRFERYLHAPGPPDAVSPVPKHVLHHQYVSEQTPGRMWIGSEGGLIQFDTERSVVERVAPLASDRTQPRAVMNVSPDPANADVLWVATPGTGLIRFHADTGAFTSYRSAPADRHGLLDLASTYVYTSRSGVVWVGTGGAGINSFYPRTLGIKHYRAGGAGPLRHPNVWGMGVARDGALWVGTDEGYLHRIDSTSTVRVWQADPDDPLQPTQPAATAYDFAEHHDGTMWIGTGRSLDRYDPDTGRFRHYRHDATDSNSLSSHNINVLRYDRAGTLWIGTVDGLNRYKEDTDSFQRYMHTPPDADGTDWVGDVMEDQQGRLWVATRQGVCQLDRTTGTFTTHYHHDPNDPSTLTKGRFGWIHERPSEPGVLWVSSLDGGGLDRLDTESGAVTHYTTNTVNLPDNTIYAILPGPGEELWLSTNHGLVRFDPDTRPPHRPVQQFGLESGLQSLEFNQHAAVHHNGRLYLGGVNGLNVFRPRALEGNGIPPRVVLTDLYVSNERVEAGADAPLPRPLAHTEQIDLAHDQDPITIAFLALHFKNPQRNRYQYQLEGYDTDWVDAGTRREATYTNLPAGTYTFRVRAANADGVWSEQAAALQMHIAPPWWRTWIAYALYVMLIGGGVGGVFYMQRRRARRLEAAVHDRTQQVRAQNETLAEQADRLKELNEAKRRFFANVSHEFRTPLTLLLGPTRDALQQQAPLAPERVEMVYRNGKRLQTLINQLLDLSALDDGRLAADPKWYRLSAVVHAAAGVFAPLAERKQLAFEIDTPADPLYAHIDAAHLQTAIQNLVSNAVKYTPTGGRVAVTLSPEDGRQSRNEANGAATLLTAQIVVRDTGPGIPKDEQERLFDRFQRGGRAAARTQEGSGIGLSLAQELVHANSGQIRVDSAPDAGATFTITLPARQALPNGASVAPVPSPTGADPAEGAALAKAASPTPTAPPNDEDRPVVLVVDDNPDVRRYVRSVLETPASGDPEGAERFAVIEADNGARGRDAARTHLPDCIVADVMMPEMDGFEMGQELMHDPMTAGIPLLYLTARARPQDEIDGLDVGADAYLVKPFEQRVLRARVQSLIQKRMRLRSLYEEEAAPDTPAGTPSDNESEESAFAADVIQVIRANLNDPDFGVAELADALSISRSHLYRRLREAADETPSALIRNERLKQARALLRAQQGNVSEVAYAVGFNSLSHFSTSFRKYYDAPPSEVIAQASD</sequence>
<keyword evidence="8" id="KW-0804">Transcription</keyword>
<protein>
    <recommendedName>
        <fullName evidence="2">histidine kinase</fullName>
        <ecNumber evidence="2">2.7.13.3</ecNumber>
    </recommendedName>
</protein>
<dbReference type="SUPFAM" id="SSF52172">
    <property type="entry name" value="CheY-like"/>
    <property type="match status" value="1"/>
</dbReference>
<keyword evidence="12" id="KW-0472">Membrane</keyword>
<dbReference type="InterPro" id="IPR003661">
    <property type="entry name" value="HisK_dim/P_dom"/>
</dbReference>
<dbReference type="CDD" id="cd00082">
    <property type="entry name" value="HisKA"/>
    <property type="match status" value="1"/>
</dbReference>
<dbReference type="Gene3D" id="2.130.10.10">
    <property type="entry name" value="YVTN repeat-like/Quinoprotein amine dehydrogenase"/>
    <property type="match status" value="5"/>
</dbReference>
<dbReference type="Pfam" id="PF07495">
    <property type="entry name" value="Y_Y_Y"/>
    <property type="match status" value="1"/>
</dbReference>
<dbReference type="SMART" id="SM00388">
    <property type="entry name" value="HisKA"/>
    <property type="match status" value="1"/>
</dbReference>
<dbReference type="InterPro" id="IPR003594">
    <property type="entry name" value="HATPase_dom"/>
</dbReference>
<comment type="catalytic activity">
    <reaction evidence="1">
        <text>ATP + protein L-histidine = ADP + protein N-phospho-L-histidine.</text>
        <dbReference type="EC" id="2.7.13.3"/>
    </reaction>
</comment>
<keyword evidence="10" id="KW-0175">Coiled coil</keyword>
<dbReference type="InterPro" id="IPR011123">
    <property type="entry name" value="Y_Y_Y"/>
</dbReference>
<evidence type="ECO:0000259" key="16">
    <source>
        <dbReference type="PROSITE" id="PS50110"/>
    </source>
</evidence>
<dbReference type="Pfam" id="PF12833">
    <property type="entry name" value="HTH_18"/>
    <property type="match status" value="1"/>
</dbReference>
<keyword evidence="5" id="KW-0418">Kinase</keyword>
<dbReference type="EMBL" id="PDEP01000002">
    <property type="protein sequence ID" value="PEN08773.1"/>
    <property type="molecule type" value="Genomic_DNA"/>
</dbReference>
<evidence type="ECO:0000259" key="15">
    <source>
        <dbReference type="PROSITE" id="PS50109"/>
    </source>
</evidence>
<dbReference type="SUPFAM" id="SSF47384">
    <property type="entry name" value="Homodimeric domain of signal transducing histidine kinase"/>
    <property type="match status" value="1"/>
</dbReference>
<dbReference type="Gene3D" id="1.10.10.60">
    <property type="entry name" value="Homeodomain-like"/>
    <property type="match status" value="1"/>
</dbReference>
<feature type="region of interest" description="Disordered" evidence="11">
    <location>
        <begin position="1131"/>
        <end position="1171"/>
    </location>
</feature>
<dbReference type="Pfam" id="PF02518">
    <property type="entry name" value="HATPase_c"/>
    <property type="match status" value="1"/>
</dbReference>
<gene>
    <name evidence="17" type="ORF">CRI93_03175</name>
</gene>
<evidence type="ECO:0000256" key="10">
    <source>
        <dbReference type="SAM" id="Coils"/>
    </source>
</evidence>
<dbReference type="InterPro" id="IPR011006">
    <property type="entry name" value="CheY-like_superfamily"/>
</dbReference>
<feature type="chain" id="PRO_5013951101" description="histidine kinase" evidence="13">
    <location>
        <begin position="24"/>
        <end position="1433"/>
    </location>
</feature>
<dbReference type="Pfam" id="PF00072">
    <property type="entry name" value="Response_reg"/>
    <property type="match status" value="1"/>
</dbReference>
<feature type="signal peptide" evidence="13">
    <location>
        <begin position="1"/>
        <end position="23"/>
    </location>
</feature>
<dbReference type="InterPro" id="IPR018060">
    <property type="entry name" value="HTH_AraC"/>
</dbReference>
<dbReference type="Proteomes" id="UP000221024">
    <property type="component" value="Unassembled WGS sequence"/>
</dbReference>
<feature type="coiled-coil region" evidence="10">
    <location>
        <begin position="868"/>
        <end position="898"/>
    </location>
</feature>
<dbReference type="InterPro" id="IPR011047">
    <property type="entry name" value="Quinoprotein_ADH-like_sf"/>
</dbReference>
<dbReference type="RefSeq" id="WP_098061167.1">
    <property type="nucleotide sequence ID" value="NZ_PDEP01000002.1"/>
</dbReference>
<evidence type="ECO:0000256" key="3">
    <source>
        <dbReference type="ARBA" id="ARBA00022553"/>
    </source>
</evidence>
<dbReference type="PANTHER" id="PTHR43547">
    <property type="entry name" value="TWO-COMPONENT HISTIDINE KINASE"/>
    <property type="match status" value="1"/>
</dbReference>